<name>A0AB73INV7_9BURK</name>
<dbReference type="Proteomes" id="UP001229486">
    <property type="component" value="Unassembled WGS sequence"/>
</dbReference>
<organism evidence="2 3">
    <name type="scientific">Paraburkholderia caledonica</name>
    <dbReference type="NCBI Taxonomy" id="134536"/>
    <lineage>
        <taxon>Bacteria</taxon>
        <taxon>Pseudomonadati</taxon>
        <taxon>Pseudomonadota</taxon>
        <taxon>Betaproteobacteria</taxon>
        <taxon>Burkholderiales</taxon>
        <taxon>Burkholderiaceae</taxon>
        <taxon>Paraburkholderia</taxon>
    </lineage>
</organism>
<comment type="caution">
    <text evidence="2">The sequence shown here is derived from an EMBL/GenBank/DDBJ whole genome shotgun (WGS) entry which is preliminary data.</text>
</comment>
<dbReference type="EMBL" id="JAURTK010000027">
    <property type="protein sequence ID" value="MDP9651698.1"/>
    <property type="molecule type" value="Genomic_DNA"/>
</dbReference>
<sequence>MNRVNYIATAVAGVTLAFASATHAESWFQIEAGLGVTSAVKLGDGMYFSRGFSHDTPNGSYGGRAGLVFNAIPAAPRSFVPGVRAHLTYFNFGKVKWSSTNPQDEADFSSVGERGGYNIATQSCVDGNCGDMRRFDSTGGIQALALTVEPFWDLGSGWQLGIEAGPALYRTTWTSVATAMNDSARFGPAGTQETLRHQPHIQVGVLVGASVSKGPFSARLNYLNAPVGYSTDKNVPAGIRGSWMLSINYTF</sequence>
<gene>
    <name evidence="2" type="ORF">J2793_007173</name>
</gene>
<evidence type="ECO:0008006" key="4">
    <source>
        <dbReference type="Google" id="ProtNLM"/>
    </source>
</evidence>
<feature type="signal peptide" evidence="1">
    <location>
        <begin position="1"/>
        <end position="24"/>
    </location>
</feature>
<dbReference type="AlphaFoldDB" id="A0AB73INV7"/>
<reference evidence="2" key="1">
    <citation type="submission" date="2023-07" db="EMBL/GenBank/DDBJ databases">
        <title>Sorghum-associated microbial communities from plants grown in Nebraska, USA.</title>
        <authorList>
            <person name="Schachtman D."/>
        </authorList>
    </citation>
    <scope>NUCLEOTIDE SEQUENCE</scope>
    <source>
        <strain evidence="2">DS1061</strain>
    </source>
</reference>
<evidence type="ECO:0000313" key="2">
    <source>
        <dbReference type="EMBL" id="MDP9651698.1"/>
    </source>
</evidence>
<proteinExistence type="predicted"/>
<feature type="chain" id="PRO_5044502258" description="MipA/OmpV family protein" evidence="1">
    <location>
        <begin position="25"/>
        <end position="251"/>
    </location>
</feature>
<keyword evidence="1" id="KW-0732">Signal</keyword>
<evidence type="ECO:0000313" key="3">
    <source>
        <dbReference type="Proteomes" id="UP001229486"/>
    </source>
</evidence>
<dbReference type="RefSeq" id="WP_392396248.1">
    <property type="nucleotide sequence ID" value="NZ_JAURTK010000027.1"/>
</dbReference>
<accession>A0AB73INV7</accession>
<evidence type="ECO:0000256" key="1">
    <source>
        <dbReference type="SAM" id="SignalP"/>
    </source>
</evidence>
<protein>
    <recommendedName>
        <fullName evidence="4">MipA/OmpV family protein</fullName>
    </recommendedName>
</protein>